<name>A0A8J3FZU3_9BURK</name>
<dbReference type="GO" id="GO:0004497">
    <property type="term" value="F:monooxygenase activity"/>
    <property type="evidence" value="ECO:0007669"/>
    <property type="project" value="InterPro"/>
</dbReference>
<protein>
    <submittedName>
        <fullName evidence="1">Uncharacterized protein</fullName>
    </submittedName>
</protein>
<dbReference type="RefSeq" id="WP_268244681.1">
    <property type="nucleotide sequence ID" value="NZ_BMZG01000005.1"/>
</dbReference>
<organism evidence="1 2">
    <name type="scientific">Formosimonas limnophila</name>
    <dbReference type="NCBI Taxonomy" id="1384487"/>
    <lineage>
        <taxon>Bacteria</taxon>
        <taxon>Pseudomonadati</taxon>
        <taxon>Pseudomonadota</taxon>
        <taxon>Betaproteobacteria</taxon>
        <taxon>Burkholderiales</taxon>
        <taxon>Burkholderiaceae</taxon>
        <taxon>Formosimonas</taxon>
    </lineage>
</organism>
<dbReference type="InterPro" id="IPR036188">
    <property type="entry name" value="FAD/NAD-bd_sf"/>
</dbReference>
<reference evidence="1" key="2">
    <citation type="submission" date="2020-09" db="EMBL/GenBank/DDBJ databases">
        <authorList>
            <person name="Sun Q."/>
            <person name="Kim S."/>
        </authorList>
    </citation>
    <scope>NUCLEOTIDE SEQUENCE</scope>
    <source>
        <strain evidence="1">KCTC 32501</strain>
    </source>
</reference>
<dbReference type="AlphaFoldDB" id="A0A8J3FZU3"/>
<evidence type="ECO:0000313" key="2">
    <source>
        <dbReference type="Proteomes" id="UP000614287"/>
    </source>
</evidence>
<gene>
    <name evidence="1" type="ORF">GCM10009007_10930</name>
</gene>
<dbReference type="EMBL" id="BMZG01000005">
    <property type="protein sequence ID" value="GHA71836.1"/>
    <property type="molecule type" value="Genomic_DNA"/>
</dbReference>
<accession>A0A8J3FZU3</accession>
<proteinExistence type="predicted"/>
<dbReference type="InterPro" id="IPR006905">
    <property type="entry name" value="Flavin_halogenase"/>
</dbReference>
<dbReference type="Pfam" id="PF04820">
    <property type="entry name" value="Trp_halogenase"/>
    <property type="match status" value="1"/>
</dbReference>
<dbReference type="Gene3D" id="3.50.50.60">
    <property type="entry name" value="FAD/NAD(P)-binding domain"/>
    <property type="match status" value="1"/>
</dbReference>
<reference evidence="1" key="1">
    <citation type="journal article" date="2014" name="Int. J. Syst. Evol. Microbiol.">
        <title>Complete genome sequence of Corynebacterium casei LMG S-19264T (=DSM 44701T), isolated from a smear-ripened cheese.</title>
        <authorList>
            <consortium name="US DOE Joint Genome Institute (JGI-PGF)"/>
            <person name="Walter F."/>
            <person name="Albersmeier A."/>
            <person name="Kalinowski J."/>
            <person name="Ruckert C."/>
        </authorList>
    </citation>
    <scope>NUCLEOTIDE SEQUENCE</scope>
    <source>
        <strain evidence="1">KCTC 32501</strain>
    </source>
</reference>
<comment type="caution">
    <text evidence="1">The sequence shown here is derived from an EMBL/GenBank/DDBJ whole genome shotgun (WGS) entry which is preliminary data.</text>
</comment>
<dbReference type="Proteomes" id="UP000614287">
    <property type="component" value="Unassembled WGS sequence"/>
</dbReference>
<sequence length="63" mass="7045">MPCYSICNTRKNSSLLKQAIAMNADWMWQIALQELVIVGYVLSGKHMNAEHAADEVKSCLGFD</sequence>
<keyword evidence="2" id="KW-1185">Reference proteome</keyword>
<evidence type="ECO:0000313" key="1">
    <source>
        <dbReference type="EMBL" id="GHA71836.1"/>
    </source>
</evidence>